<dbReference type="InterPro" id="IPR020053">
    <property type="entry name" value="Ribosome-bd_factorA_CS"/>
</dbReference>
<dbReference type="PANTHER" id="PTHR33515">
    <property type="entry name" value="RIBOSOME-BINDING FACTOR A, CHLOROPLASTIC-RELATED"/>
    <property type="match status" value="1"/>
</dbReference>
<comment type="caution">
    <text evidence="3">The sequence shown here is derived from an EMBL/GenBank/DDBJ whole genome shotgun (WGS) entry which is preliminary data.</text>
</comment>
<name>A0A4Q2K9G4_9FIRM</name>
<dbReference type="OrthoDB" id="307788at2"/>
<dbReference type="PROSITE" id="PS01319">
    <property type="entry name" value="RBFA"/>
    <property type="match status" value="1"/>
</dbReference>
<evidence type="ECO:0000313" key="3">
    <source>
        <dbReference type="EMBL" id="RXZ58017.1"/>
    </source>
</evidence>
<keyword evidence="2" id="KW-0963">Cytoplasm</keyword>
<comment type="function">
    <text evidence="2">One of several proteins that assist in the late maturation steps of the functional core of the 30S ribosomal subunit. Associates with free 30S ribosomal subunits (but not with 30S subunits that are part of 70S ribosomes or polysomes). Required for efficient processing of 16S rRNA. May interact with the 5'-terminal helix region of 16S rRNA.</text>
</comment>
<evidence type="ECO:0000256" key="1">
    <source>
        <dbReference type="ARBA" id="ARBA00022517"/>
    </source>
</evidence>
<dbReference type="GO" id="GO:0043024">
    <property type="term" value="F:ribosomal small subunit binding"/>
    <property type="evidence" value="ECO:0007669"/>
    <property type="project" value="TreeGrafter"/>
</dbReference>
<dbReference type="GO" id="GO:0030490">
    <property type="term" value="P:maturation of SSU-rRNA"/>
    <property type="evidence" value="ECO:0007669"/>
    <property type="project" value="UniProtKB-UniRule"/>
</dbReference>
<dbReference type="HAMAP" id="MF_00003">
    <property type="entry name" value="RbfA"/>
    <property type="match status" value="1"/>
</dbReference>
<dbReference type="RefSeq" id="WP_129226912.1">
    <property type="nucleotide sequence ID" value="NZ_SDOZ01000004.1"/>
</dbReference>
<proteinExistence type="inferred from homology"/>
<dbReference type="GO" id="GO:0005829">
    <property type="term" value="C:cytosol"/>
    <property type="evidence" value="ECO:0007669"/>
    <property type="project" value="TreeGrafter"/>
</dbReference>
<organism evidence="3 4">
    <name type="scientific">Candidatus Borkfalkia ceftriaxoniphila</name>
    <dbReference type="NCBI Taxonomy" id="2508949"/>
    <lineage>
        <taxon>Bacteria</taxon>
        <taxon>Bacillati</taxon>
        <taxon>Bacillota</taxon>
        <taxon>Clostridia</taxon>
        <taxon>Christensenellales</taxon>
        <taxon>Christensenellaceae</taxon>
        <taxon>Candidatus Borkfalkia</taxon>
    </lineage>
</organism>
<protein>
    <recommendedName>
        <fullName evidence="2">Ribosome-binding factor A</fullName>
    </recommendedName>
</protein>
<comment type="subcellular location">
    <subcellularLocation>
        <location evidence="2">Cytoplasm</location>
    </subcellularLocation>
</comment>
<dbReference type="SUPFAM" id="SSF89919">
    <property type="entry name" value="Ribosome-binding factor A, RbfA"/>
    <property type="match status" value="1"/>
</dbReference>
<dbReference type="InterPro" id="IPR000238">
    <property type="entry name" value="RbfA"/>
</dbReference>
<keyword evidence="1 2" id="KW-0690">Ribosome biogenesis</keyword>
<dbReference type="InterPro" id="IPR015946">
    <property type="entry name" value="KH_dom-like_a/b"/>
</dbReference>
<evidence type="ECO:0000313" key="4">
    <source>
        <dbReference type="Proteomes" id="UP000291269"/>
    </source>
</evidence>
<dbReference type="PANTHER" id="PTHR33515:SF1">
    <property type="entry name" value="RIBOSOME-BINDING FACTOR A, CHLOROPLASTIC-RELATED"/>
    <property type="match status" value="1"/>
</dbReference>
<keyword evidence="4" id="KW-1185">Reference proteome</keyword>
<evidence type="ECO:0000256" key="2">
    <source>
        <dbReference type="HAMAP-Rule" id="MF_00003"/>
    </source>
</evidence>
<sequence>MQNMRGKRLSGEYQKAVYEIISTKLKYKTSEIKGLVSVTKADVSPDLKSAKIYISVYGKNREEEAATFAEIQKHAGFIRHELAQVMTMRTVPELHFFVDDSMEYGDKIDRIIKGIHDTEPKNDDVT</sequence>
<dbReference type="Pfam" id="PF02033">
    <property type="entry name" value="RBFA"/>
    <property type="match status" value="1"/>
</dbReference>
<accession>A0A4Q2K9G4</accession>
<dbReference type="InterPro" id="IPR023799">
    <property type="entry name" value="RbfA_dom_sf"/>
</dbReference>
<dbReference type="NCBIfam" id="TIGR00082">
    <property type="entry name" value="rbfA"/>
    <property type="match status" value="1"/>
</dbReference>
<comment type="subunit">
    <text evidence="2">Monomer. Binds 30S ribosomal subunits, but not 50S ribosomal subunits or 70S ribosomes.</text>
</comment>
<dbReference type="AlphaFoldDB" id="A0A4Q2K9G4"/>
<dbReference type="Proteomes" id="UP000291269">
    <property type="component" value="Unassembled WGS sequence"/>
</dbReference>
<dbReference type="EMBL" id="SDOZ01000004">
    <property type="protein sequence ID" value="RXZ58017.1"/>
    <property type="molecule type" value="Genomic_DNA"/>
</dbReference>
<dbReference type="Gene3D" id="3.30.300.20">
    <property type="match status" value="1"/>
</dbReference>
<reference evidence="3 4" key="1">
    <citation type="journal article" date="2019" name="Gut">
        <title>Antibiotics-induced monodominance of a novel gut bacterial order.</title>
        <authorList>
            <person name="Hildebrand F."/>
            <person name="Moitinho-Silva L."/>
            <person name="Blasche S."/>
            <person name="Jahn M.T."/>
            <person name="Gossmann T.I."/>
            <person name="Heuerta-Cepas J."/>
            <person name="Hercog R."/>
            <person name="Luetge M."/>
            <person name="Bahram M."/>
            <person name="Pryszlak A."/>
            <person name="Alves R.J."/>
            <person name="Waszak S.M."/>
            <person name="Zhu A."/>
            <person name="Ye L."/>
            <person name="Costea P.I."/>
            <person name="Aalvink S."/>
            <person name="Belzer C."/>
            <person name="Forslund S.K."/>
            <person name="Sunagawa S."/>
            <person name="Hentschel U."/>
            <person name="Merten C."/>
            <person name="Patil K.R."/>
            <person name="Benes V."/>
            <person name="Bork P."/>
        </authorList>
    </citation>
    <scope>NUCLEOTIDE SEQUENCE [LARGE SCALE GENOMIC DNA]</scope>
    <source>
        <strain evidence="3 4">HDS1380</strain>
    </source>
</reference>
<gene>
    <name evidence="2 3" type="primary">rbfA</name>
    <name evidence="3" type="ORF">ESZ91_10170</name>
</gene>
<comment type="similarity">
    <text evidence="2">Belongs to the RbfA family.</text>
</comment>